<evidence type="ECO:0000256" key="1">
    <source>
        <dbReference type="ARBA" id="ARBA00006479"/>
    </source>
</evidence>
<dbReference type="InterPro" id="IPR043129">
    <property type="entry name" value="ATPase_NBD"/>
</dbReference>
<dbReference type="Pfam" id="PF00480">
    <property type="entry name" value="ROK"/>
    <property type="match status" value="1"/>
</dbReference>
<accession>A0A0H5E6U2</accession>
<sequence>MVKKPYAFGVDLGGTKIQILKVEEDGNVLEKVKIPTEVEKGADHVIAAIASSVEKLFDKQYPPEGIGLGVAGQVEKSTGAVLFAPNLKWSNVPLTAILKERLGFPVFATNDVRAATIGELSFGAGKNAKDLLSIFVGTGIGGAIVINGRIVSGPENTAGEIGHMIVDLNGPPCTCGSRGCLEAIAAGWGMEAKARNAVNNDPVSAKRLIALAGGDPMLIKGKIIQEAAREKDPLALSIIKEGEAALIAATASLINILNPTVVLFGGGIIDANPDMVRTVEEGARKKALKAASRHVEFRLSSLKNEAGAFGAAALVFGKG</sequence>
<keyword evidence="3" id="KW-1185">Reference proteome</keyword>
<dbReference type="EMBL" id="CWGJ01000025">
    <property type="protein sequence ID" value="CRX39010.1"/>
    <property type="molecule type" value="Genomic_DNA"/>
</dbReference>
<comment type="similarity">
    <text evidence="1">Belongs to the ROK (NagC/XylR) family.</text>
</comment>
<dbReference type="PANTHER" id="PTHR18964:SF149">
    <property type="entry name" value="BIFUNCTIONAL UDP-N-ACETYLGLUCOSAMINE 2-EPIMERASE_N-ACETYLMANNOSAMINE KINASE"/>
    <property type="match status" value="1"/>
</dbReference>
<evidence type="ECO:0000313" key="2">
    <source>
        <dbReference type="EMBL" id="CRX39010.1"/>
    </source>
</evidence>
<dbReference type="AlphaFoldDB" id="A0A0H5E6U2"/>
<gene>
    <name evidence="2" type="ORF">ELAC_1683</name>
</gene>
<organism evidence="2 3">
    <name type="scientific">Estrella lausannensis</name>
    <dbReference type="NCBI Taxonomy" id="483423"/>
    <lineage>
        <taxon>Bacteria</taxon>
        <taxon>Pseudomonadati</taxon>
        <taxon>Chlamydiota</taxon>
        <taxon>Chlamydiia</taxon>
        <taxon>Parachlamydiales</taxon>
        <taxon>Candidatus Criblamydiaceae</taxon>
        <taxon>Estrella</taxon>
    </lineage>
</organism>
<name>A0A0H5E6U2_9BACT</name>
<reference evidence="3" key="1">
    <citation type="submission" date="2015-06" db="EMBL/GenBank/DDBJ databases">
        <authorList>
            <person name="Bertelli C."/>
        </authorList>
    </citation>
    <scope>NUCLEOTIDE SEQUENCE [LARGE SCALE GENOMIC DNA]</scope>
    <source>
        <strain evidence="3">CRIB-30</strain>
    </source>
</reference>
<protein>
    <submittedName>
        <fullName evidence="2">ROK family protein</fullName>
    </submittedName>
</protein>
<evidence type="ECO:0000313" key="3">
    <source>
        <dbReference type="Proteomes" id="UP000220251"/>
    </source>
</evidence>
<dbReference type="RefSeq" id="WP_158227854.1">
    <property type="nucleotide sequence ID" value="NZ_CWGJ01000025.1"/>
</dbReference>
<dbReference type="PANTHER" id="PTHR18964">
    <property type="entry name" value="ROK (REPRESSOR, ORF, KINASE) FAMILY"/>
    <property type="match status" value="1"/>
</dbReference>
<dbReference type="Gene3D" id="3.30.420.40">
    <property type="match status" value="2"/>
</dbReference>
<dbReference type="PROSITE" id="PS01125">
    <property type="entry name" value="ROK"/>
    <property type="match status" value="1"/>
</dbReference>
<dbReference type="SUPFAM" id="SSF53067">
    <property type="entry name" value="Actin-like ATPase domain"/>
    <property type="match status" value="1"/>
</dbReference>
<dbReference type="OrthoDB" id="9795247at2"/>
<dbReference type="InterPro" id="IPR049874">
    <property type="entry name" value="ROK_cs"/>
</dbReference>
<dbReference type="InterPro" id="IPR000600">
    <property type="entry name" value="ROK"/>
</dbReference>
<dbReference type="Proteomes" id="UP000220251">
    <property type="component" value="Unassembled WGS sequence"/>
</dbReference>
<proteinExistence type="inferred from homology"/>